<dbReference type="GO" id="GO:0000257">
    <property type="term" value="F:nitrilase activity"/>
    <property type="evidence" value="ECO:0007669"/>
    <property type="project" value="UniProtKB-EC"/>
</dbReference>
<reference evidence="6 7" key="1">
    <citation type="submission" date="2017-03" db="EMBL/GenBank/DDBJ databases">
        <title>Genomes of endolithic fungi from Antarctica.</title>
        <authorList>
            <person name="Coleine C."/>
            <person name="Masonjones S."/>
            <person name="Stajich J.E."/>
        </authorList>
    </citation>
    <scope>NUCLEOTIDE SEQUENCE [LARGE SCALE GENOMIC DNA]</scope>
    <source>
        <strain evidence="6 7">CCFEE 5184</strain>
    </source>
</reference>
<dbReference type="PROSITE" id="PS50263">
    <property type="entry name" value="CN_HYDROLASE"/>
    <property type="match status" value="1"/>
</dbReference>
<comment type="catalytic activity">
    <reaction evidence="3">
        <text>a nitrile + 2 H2O = a carboxylate + NH4(+)</text>
        <dbReference type="Rhea" id="RHEA:21724"/>
        <dbReference type="ChEBI" id="CHEBI:15377"/>
        <dbReference type="ChEBI" id="CHEBI:18379"/>
        <dbReference type="ChEBI" id="CHEBI:28938"/>
        <dbReference type="ChEBI" id="CHEBI:29067"/>
        <dbReference type="EC" id="3.5.5.1"/>
    </reaction>
</comment>
<accession>A0A4V5NFZ6</accession>
<dbReference type="AlphaFoldDB" id="A0A4V5NFZ6"/>
<evidence type="ECO:0000313" key="7">
    <source>
        <dbReference type="Proteomes" id="UP000309340"/>
    </source>
</evidence>
<keyword evidence="7" id="KW-1185">Reference proteome</keyword>
<dbReference type="EMBL" id="NAJQ01000808">
    <property type="protein sequence ID" value="TKA64709.1"/>
    <property type="molecule type" value="Genomic_DNA"/>
</dbReference>
<dbReference type="InterPro" id="IPR003010">
    <property type="entry name" value="C-N_Hydrolase"/>
</dbReference>
<comment type="caution">
    <text evidence="6">The sequence shown here is derived from an EMBL/GenBank/DDBJ whole genome shotgun (WGS) entry which is preliminary data.</text>
</comment>
<protein>
    <recommendedName>
        <fullName evidence="4">nitrilase</fullName>
        <ecNumber evidence="4">3.5.5.1</ecNumber>
    </recommendedName>
</protein>
<evidence type="ECO:0000256" key="1">
    <source>
        <dbReference type="ARBA" id="ARBA00008129"/>
    </source>
</evidence>
<dbReference type="InterPro" id="IPR044149">
    <property type="entry name" value="Nitrilases_CHs"/>
</dbReference>
<dbReference type="PANTHER" id="PTHR46044:SF14">
    <property type="entry name" value="ARYLACETONITRILASE"/>
    <property type="match status" value="1"/>
</dbReference>
<dbReference type="SUPFAM" id="SSF56317">
    <property type="entry name" value="Carbon-nitrogen hydrolase"/>
    <property type="match status" value="1"/>
</dbReference>
<evidence type="ECO:0000259" key="5">
    <source>
        <dbReference type="PROSITE" id="PS50263"/>
    </source>
</evidence>
<dbReference type="Pfam" id="PF00795">
    <property type="entry name" value="CN_hydrolase"/>
    <property type="match status" value="2"/>
</dbReference>
<feature type="domain" description="CN hydrolase" evidence="5">
    <location>
        <begin position="10"/>
        <end position="247"/>
    </location>
</feature>
<dbReference type="Proteomes" id="UP000309340">
    <property type="component" value="Unassembled WGS sequence"/>
</dbReference>
<keyword evidence="2" id="KW-0378">Hydrolase</keyword>
<proteinExistence type="inferred from homology"/>
<organism evidence="6 7">
    <name type="scientific">Friedmanniomyces simplex</name>
    <dbReference type="NCBI Taxonomy" id="329884"/>
    <lineage>
        <taxon>Eukaryota</taxon>
        <taxon>Fungi</taxon>
        <taxon>Dikarya</taxon>
        <taxon>Ascomycota</taxon>
        <taxon>Pezizomycotina</taxon>
        <taxon>Dothideomycetes</taxon>
        <taxon>Dothideomycetidae</taxon>
        <taxon>Mycosphaerellales</taxon>
        <taxon>Teratosphaeriaceae</taxon>
        <taxon>Friedmanniomyces</taxon>
    </lineage>
</organism>
<comment type="similarity">
    <text evidence="1">Belongs to the carbon-nitrogen hydrolase superfamily. Nitrilase family.</text>
</comment>
<dbReference type="OrthoDB" id="10250282at2759"/>
<dbReference type="Gene3D" id="3.60.110.10">
    <property type="entry name" value="Carbon-nitrogen hydrolase"/>
    <property type="match status" value="2"/>
</dbReference>
<gene>
    <name evidence="6" type="ORF">B0A55_10095</name>
</gene>
<evidence type="ECO:0000256" key="4">
    <source>
        <dbReference type="ARBA" id="ARBA00039045"/>
    </source>
</evidence>
<dbReference type="InterPro" id="IPR036526">
    <property type="entry name" value="C-N_Hydrolase_sf"/>
</dbReference>
<dbReference type="EC" id="3.5.5.1" evidence="4"/>
<dbReference type="PANTHER" id="PTHR46044">
    <property type="entry name" value="NITRILASE"/>
    <property type="match status" value="1"/>
</dbReference>
<evidence type="ECO:0000256" key="2">
    <source>
        <dbReference type="ARBA" id="ARBA00022801"/>
    </source>
</evidence>
<evidence type="ECO:0000313" key="6">
    <source>
        <dbReference type="EMBL" id="TKA64709.1"/>
    </source>
</evidence>
<name>A0A4V5NFZ6_9PEZI</name>
<dbReference type="STRING" id="329884.A0A4V5NFZ6"/>
<sequence>MGSTAKQSTIRVAVTQHEPVWLDLEGTINRTCQIIAEAAEAHAQLVVFPECWIPGYPAWIWSRPVDFDLGVKYVENSLVIDSPQIRRIQDAAATHGVNVGLGFSERDGDSVYISQALIDDKGEIQMKRRKMKPTHMERTIFGDASGSCLASVVQLSGGGPGGSPGFWSMTAEGCRNLSQTYAAEAGAFVLHCAAVLTETGIEAMKTKGSPIMGSPIAGSSAVIGPDGRLLKTAESGSEQLIIADLNMSDVTKTKTFADAGGHYSRPDMLWLGADPTSKPVVRIAKPDI</sequence>
<evidence type="ECO:0000256" key="3">
    <source>
        <dbReference type="ARBA" id="ARBA00036406"/>
    </source>
</evidence>